<dbReference type="Proteomes" id="UP000094801">
    <property type="component" value="Unassembled WGS sequence"/>
</dbReference>
<comment type="catalytic activity">
    <reaction evidence="1 11">
        <text>Random hydrolysis of (1-&gt;6)-alpha-D-mannosidic linkages in unbranched (1-&gt;6)-mannans.</text>
        <dbReference type="EC" id="3.2.1.101"/>
    </reaction>
</comment>
<dbReference type="GO" id="GO:0009272">
    <property type="term" value="P:fungal-type cell wall biogenesis"/>
    <property type="evidence" value="ECO:0007669"/>
    <property type="project" value="TreeGrafter"/>
</dbReference>
<evidence type="ECO:0000256" key="7">
    <source>
        <dbReference type="ARBA" id="ARBA00023136"/>
    </source>
</evidence>
<feature type="chain" id="PRO_5009162949" description="Mannan endo-1,6-alpha-mannosidase" evidence="13">
    <location>
        <begin position="25"/>
        <end position="452"/>
    </location>
</feature>
<dbReference type="GO" id="GO:0071555">
    <property type="term" value="P:cell wall organization"/>
    <property type="evidence" value="ECO:0007669"/>
    <property type="project" value="UniProtKB-KW"/>
</dbReference>
<dbReference type="GO" id="GO:0008496">
    <property type="term" value="F:mannan endo-1,6-alpha-mannosidase activity"/>
    <property type="evidence" value="ECO:0007669"/>
    <property type="project" value="UniProtKB-UniRule"/>
</dbReference>
<dbReference type="InterPro" id="IPR014480">
    <property type="entry name" value="Mannan-1_6-alpha_mannosidase"/>
</dbReference>
<dbReference type="GO" id="GO:0016052">
    <property type="term" value="P:carbohydrate catabolic process"/>
    <property type="evidence" value="ECO:0007669"/>
    <property type="project" value="InterPro"/>
</dbReference>
<evidence type="ECO:0000256" key="12">
    <source>
        <dbReference type="SAM" id="Phobius"/>
    </source>
</evidence>
<dbReference type="EC" id="3.2.1.101" evidence="4 11"/>
<dbReference type="InterPro" id="IPR005198">
    <property type="entry name" value="Glyco_hydro_76"/>
</dbReference>
<dbReference type="PIRSF" id="PIRSF016302">
    <property type="entry name" value="Man_a_manosd"/>
    <property type="match status" value="1"/>
</dbReference>
<evidence type="ECO:0000256" key="10">
    <source>
        <dbReference type="ARBA" id="ARBA00023316"/>
    </source>
</evidence>
<organism evidence="14 15">
    <name type="scientific">[Candida] arabinofermentans NRRL YB-2248</name>
    <dbReference type="NCBI Taxonomy" id="983967"/>
    <lineage>
        <taxon>Eukaryota</taxon>
        <taxon>Fungi</taxon>
        <taxon>Dikarya</taxon>
        <taxon>Ascomycota</taxon>
        <taxon>Saccharomycotina</taxon>
        <taxon>Pichiomycetes</taxon>
        <taxon>Pichiales</taxon>
        <taxon>Pichiaceae</taxon>
        <taxon>Ogataea</taxon>
        <taxon>Ogataea/Candida clade</taxon>
    </lineage>
</organism>
<name>A0A1E4STX7_9ASCO</name>
<evidence type="ECO:0000313" key="14">
    <source>
        <dbReference type="EMBL" id="ODV82960.1"/>
    </source>
</evidence>
<dbReference type="GO" id="GO:0012505">
    <property type="term" value="C:endomembrane system"/>
    <property type="evidence" value="ECO:0007669"/>
    <property type="project" value="UniProtKB-SubCell"/>
</dbReference>
<evidence type="ECO:0000256" key="2">
    <source>
        <dbReference type="ARBA" id="ARBA00004308"/>
    </source>
</evidence>
<dbReference type="STRING" id="983967.A0A1E4STX7"/>
<dbReference type="EMBL" id="KV453870">
    <property type="protein sequence ID" value="ODV82960.1"/>
    <property type="molecule type" value="Genomic_DNA"/>
</dbReference>
<keyword evidence="8" id="KW-0325">Glycoprotein</keyword>
<dbReference type="InterPro" id="IPR008928">
    <property type="entry name" value="6-hairpin_glycosidase_sf"/>
</dbReference>
<gene>
    <name evidence="14" type="ORF">CANARDRAFT_30427</name>
</gene>
<evidence type="ECO:0000256" key="9">
    <source>
        <dbReference type="ARBA" id="ARBA00023295"/>
    </source>
</evidence>
<evidence type="ECO:0000256" key="13">
    <source>
        <dbReference type="SAM" id="SignalP"/>
    </source>
</evidence>
<keyword evidence="9 11" id="KW-0326">Glycosidase</keyword>
<comment type="similarity">
    <text evidence="3 11">Belongs to the glycosyl hydrolase 76 family.</text>
</comment>
<dbReference type="GO" id="GO:0007117">
    <property type="term" value="P:budding cell bud growth"/>
    <property type="evidence" value="ECO:0007669"/>
    <property type="project" value="TreeGrafter"/>
</dbReference>
<reference evidence="15" key="1">
    <citation type="submission" date="2016-04" db="EMBL/GenBank/DDBJ databases">
        <title>Comparative genomics of biotechnologically important yeasts.</title>
        <authorList>
            <consortium name="DOE Joint Genome Institute"/>
            <person name="Riley R."/>
            <person name="Haridas S."/>
            <person name="Wolfe K.H."/>
            <person name="Lopes M.R."/>
            <person name="Hittinger C.T."/>
            <person name="Goker M."/>
            <person name="Salamov A."/>
            <person name="Wisecaver J."/>
            <person name="Long T.M."/>
            <person name="Aerts A.L."/>
            <person name="Barry K."/>
            <person name="Choi C."/>
            <person name="Clum A."/>
            <person name="Coughlan A.Y."/>
            <person name="Deshpande S."/>
            <person name="Douglass A.P."/>
            <person name="Hanson S.J."/>
            <person name="Klenk H.-P."/>
            <person name="Labutti K."/>
            <person name="Lapidus A."/>
            <person name="Lindquist E."/>
            <person name="Lipzen A."/>
            <person name="Meier-Kolthoff J.P."/>
            <person name="Ohm R.A."/>
            <person name="Otillar R.P."/>
            <person name="Pangilinan J."/>
            <person name="Peng Y."/>
            <person name="Rokas A."/>
            <person name="Rosa C.A."/>
            <person name="Scheuner C."/>
            <person name="Sibirny A.A."/>
            <person name="Slot J.C."/>
            <person name="Stielow J.B."/>
            <person name="Sun H."/>
            <person name="Kurtzman C.P."/>
            <person name="Blackwell M."/>
            <person name="Grigoriev I.V."/>
            <person name="Jeffries T.W."/>
        </authorList>
    </citation>
    <scope>NUCLEOTIDE SEQUENCE [LARGE SCALE GENOMIC DNA]</scope>
    <source>
        <strain evidence="15">NRRL YB-2248</strain>
    </source>
</reference>
<keyword evidence="15" id="KW-1185">Reference proteome</keyword>
<evidence type="ECO:0000256" key="5">
    <source>
        <dbReference type="ARBA" id="ARBA00022729"/>
    </source>
</evidence>
<feature type="signal peptide" evidence="13">
    <location>
        <begin position="1"/>
        <end position="24"/>
    </location>
</feature>
<dbReference type="AlphaFoldDB" id="A0A1E4STX7"/>
<dbReference type="PANTHER" id="PTHR12145">
    <property type="entry name" value="MANNAN ENDO-1,6-ALPHA-MANNOSIDASE DCW1"/>
    <property type="match status" value="1"/>
</dbReference>
<dbReference type="PANTHER" id="PTHR12145:SF36">
    <property type="entry name" value="MANNAN ENDO-1,6-ALPHA-MANNOSIDASE DCW1"/>
    <property type="match status" value="1"/>
</dbReference>
<comment type="subcellular location">
    <subcellularLocation>
        <location evidence="2">Endomembrane system</location>
    </subcellularLocation>
</comment>
<proteinExistence type="inferred from homology"/>
<protein>
    <recommendedName>
        <fullName evidence="4 11">Mannan endo-1,6-alpha-mannosidase</fullName>
        <ecNumber evidence="4 11">3.2.1.101</ecNumber>
    </recommendedName>
</protein>
<feature type="transmembrane region" description="Helical" evidence="12">
    <location>
        <begin position="430"/>
        <end position="451"/>
    </location>
</feature>
<evidence type="ECO:0000313" key="15">
    <source>
        <dbReference type="Proteomes" id="UP000094801"/>
    </source>
</evidence>
<keyword evidence="7 12" id="KW-0472">Membrane</keyword>
<sequence length="452" mass="50182">MVMMKSSILSLLTTLLLCSSSTNAIDLDIDSLESIQHATGLLATGLMDYYWGYDYGGTVGMFTNPYYWWEAGGAWGSMLDHWYYLQNDTYADVIFTAMQAQVGDDWDYIPLNQSTTEGNDDQAFWGIAAIQAAERNFTNPSSDEPQWLYLAQAVFNTMAWRWDTEHCGGGLRWQIFQYNSGYDYKNTVSNAGLFHIGARLARFTGNDSYVDWAEEIYDWLLGVNFITEGEWYFAYDGANIDDNCSSVTKLQWTYNAGMMVSGCAYLYNYTEDEIWLTRTEGYVKGISVFFNDSVLYEAACQASESCNNDQRSFKAYMSRFLGLTSVLAPTTYDTIRPWIEKSAKAAAQSCVGGYDGHTCGMNWFYNGWDGYYGLGEEMSALEIIQNLLAKDRPAPYTATNGGSSSGDGAAGSPTVIAYDQLLTLDGGDKAGAAIITIVIGVSIVAFGSWLVI</sequence>
<dbReference type="FunFam" id="1.50.10.20:FF:000006">
    <property type="entry name" value="Mannan endo-1,6-alpha-mannosidase"/>
    <property type="match status" value="1"/>
</dbReference>
<dbReference type="Pfam" id="PF03663">
    <property type="entry name" value="Glyco_hydro_76"/>
    <property type="match status" value="1"/>
</dbReference>
<dbReference type="Gene3D" id="1.50.10.20">
    <property type="match status" value="1"/>
</dbReference>
<keyword evidence="12" id="KW-1133">Transmembrane helix</keyword>
<dbReference type="SUPFAM" id="SSF48208">
    <property type="entry name" value="Six-hairpin glycosidases"/>
    <property type="match status" value="1"/>
</dbReference>
<keyword evidence="10" id="KW-0961">Cell wall biogenesis/degradation</keyword>
<evidence type="ECO:0000256" key="11">
    <source>
        <dbReference type="PIRNR" id="PIRNR016302"/>
    </source>
</evidence>
<dbReference type="OrthoDB" id="4187847at2759"/>
<keyword evidence="5 13" id="KW-0732">Signal</keyword>
<evidence type="ECO:0000256" key="6">
    <source>
        <dbReference type="ARBA" id="ARBA00022801"/>
    </source>
</evidence>
<accession>A0A1E4STX7</accession>
<keyword evidence="12" id="KW-0812">Transmembrane</keyword>
<evidence type="ECO:0000256" key="4">
    <source>
        <dbReference type="ARBA" id="ARBA00012350"/>
    </source>
</evidence>
<evidence type="ECO:0000256" key="1">
    <source>
        <dbReference type="ARBA" id="ARBA00001452"/>
    </source>
</evidence>
<evidence type="ECO:0000256" key="8">
    <source>
        <dbReference type="ARBA" id="ARBA00023180"/>
    </source>
</evidence>
<keyword evidence="6 11" id="KW-0378">Hydrolase</keyword>
<evidence type="ECO:0000256" key="3">
    <source>
        <dbReference type="ARBA" id="ARBA00009699"/>
    </source>
</evidence>